<feature type="compositionally biased region" description="Acidic residues" evidence="1">
    <location>
        <begin position="74"/>
        <end position="98"/>
    </location>
</feature>
<proteinExistence type="predicted"/>
<dbReference type="OrthoDB" id="3478584at2759"/>
<feature type="region of interest" description="Disordered" evidence="1">
    <location>
        <begin position="69"/>
        <end position="120"/>
    </location>
</feature>
<organism evidence="2 3">
    <name type="scientific">Sclerotinia borealis (strain F-4128)</name>
    <dbReference type="NCBI Taxonomy" id="1432307"/>
    <lineage>
        <taxon>Eukaryota</taxon>
        <taxon>Fungi</taxon>
        <taxon>Dikarya</taxon>
        <taxon>Ascomycota</taxon>
        <taxon>Pezizomycotina</taxon>
        <taxon>Leotiomycetes</taxon>
        <taxon>Helotiales</taxon>
        <taxon>Sclerotiniaceae</taxon>
        <taxon>Sclerotinia</taxon>
    </lineage>
</organism>
<dbReference type="AlphaFoldDB" id="W9BY02"/>
<dbReference type="HOGENOM" id="CLU_1603698_0_0_1"/>
<dbReference type="Proteomes" id="UP000019487">
    <property type="component" value="Unassembled WGS sequence"/>
</dbReference>
<comment type="caution">
    <text evidence="2">The sequence shown here is derived from an EMBL/GenBank/DDBJ whole genome shotgun (WGS) entry which is preliminary data.</text>
</comment>
<dbReference type="EMBL" id="AYSA01000993">
    <property type="protein sequence ID" value="ESZ89472.1"/>
    <property type="molecule type" value="Genomic_DNA"/>
</dbReference>
<name>W9BY02_SCLBF</name>
<sequence length="166" mass="19059">MGSCLSFSSGPSPKTRLFTPITFGRSTYVQIEKQDDIYKLLLLNEEDYYSDEEDVGLVPTRRYRLSRGRLEMQQEGEGEAEVEGYVDVEESEVQGDDQENTHLNKTLPSPPETSDEPPFEGMVKVWSEKGEGRWMWPRGFGVPVVVSEDYLRWREQRDERVGGSRG</sequence>
<evidence type="ECO:0000313" key="2">
    <source>
        <dbReference type="EMBL" id="ESZ89472.1"/>
    </source>
</evidence>
<protein>
    <submittedName>
        <fullName evidence="2">Uncharacterized protein</fullName>
    </submittedName>
</protein>
<reference evidence="2 3" key="1">
    <citation type="journal article" date="2014" name="Genome Announc.">
        <title>Draft genome sequence of Sclerotinia borealis, a psychrophilic plant pathogenic fungus.</title>
        <authorList>
            <person name="Mardanov A.V."/>
            <person name="Beletsky A.V."/>
            <person name="Kadnikov V.V."/>
            <person name="Ignatov A.N."/>
            <person name="Ravin N.V."/>
        </authorList>
    </citation>
    <scope>NUCLEOTIDE SEQUENCE [LARGE SCALE GENOMIC DNA]</scope>
    <source>
        <strain evidence="3">F-4157</strain>
    </source>
</reference>
<accession>W9BY02</accession>
<keyword evidence="3" id="KW-1185">Reference proteome</keyword>
<evidence type="ECO:0000256" key="1">
    <source>
        <dbReference type="SAM" id="MobiDB-lite"/>
    </source>
</evidence>
<evidence type="ECO:0000313" key="3">
    <source>
        <dbReference type="Proteomes" id="UP000019487"/>
    </source>
</evidence>
<gene>
    <name evidence="2" type="ORF">SBOR_10142</name>
</gene>